<dbReference type="InterPro" id="IPR011928">
    <property type="entry name" value="Phage_phiJL001_Gp84"/>
</dbReference>
<gene>
    <name evidence="2" type="ORF">DES39_0356</name>
</gene>
<accession>A0A495RIA7</accession>
<dbReference type="InterPro" id="IPR018964">
    <property type="entry name" value="Phage_phiJL001_Gp84_C"/>
</dbReference>
<protein>
    <submittedName>
        <fullName evidence="2">Putative phage protein (TIGR02218 family)</fullName>
    </submittedName>
</protein>
<dbReference type="AlphaFoldDB" id="A0A495RIA7"/>
<organism evidence="2 3">
    <name type="scientific">Orbus hercynius</name>
    <dbReference type="NCBI Taxonomy" id="593135"/>
    <lineage>
        <taxon>Bacteria</taxon>
        <taxon>Pseudomonadati</taxon>
        <taxon>Pseudomonadota</taxon>
        <taxon>Gammaproteobacteria</taxon>
        <taxon>Orbales</taxon>
        <taxon>Orbaceae</taxon>
        <taxon>Orbus</taxon>
    </lineage>
</organism>
<dbReference type="NCBIfam" id="TIGR02218">
    <property type="entry name" value="phg_TIGR02218"/>
    <property type="match status" value="1"/>
</dbReference>
<dbReference type="EMBL" id="RBWY01000001">
    <property type="protein sequence ID" value="RKS87141.1"/>
    <property type="molecule type" value="Genomic_DNA"/>
</dbReference>
<sequence length="274" mass="30095">MNFNDVEKSLDGRQPIRLYEFSRGIFKYAYNSSAINITYNNQLFKALIGGISDSGIIRSDGGTSDSLTITCPPDIEVAKLFANVAPSKKVTLKIYNSHLGLSTAEPVWLGDVVSVNFAAFDMVKISAIPTESASNKLGATLTYSRQCNAVLYDQQCQVNKEHYKKTDTITRIDLTTIDVTEAANMPDGWFTGGFIEFSIGNGEYDMRAIETHIGTKLIILGGTAGLKHNMVINFYPGCDLAKPTCKTKFNNLLNMRATPYLKDSSPFDGNPVGW</sequence>
<feature type="domain" description="Bacteriophage phiJL001 Gp84 C-terminal" evidence="1">
    <location>
        <begin position="188"/>
        <end position="261"/>
    </location>
</feature>
<proteinExistence type="predicted"/>
<dbReference type="Proteomes" id="UP000278542">
    <property type="component" value="Unassembled WGS sequence"/>
</dbReference>
<comment type="caution">
    <text evidence="2">The sequence shown here is derived from an EMBL/GenBank/DDBJ whole genome shotgun (WGS) entry which is preliminary data.</text>
</comment>
<keyword evidence="3" id="KW-1185">Reference proteome</keyword>
<dbReference type="Pfam" id="PF09356">
    <property type="entry name" value="Phage_BR0599"/>
    <property type="match status" value="1"/>
</dbReference>
<evidence type="ECO:0000313" key="2">
    <source>
        <dbReference type="EMBL" id="RKS87141.1"/>
    </source>
</evidence>
<name>A0A495RIA7_9GAMM</name>
<dbReference type="RefSeq" id="WP_121144058.1">
    <property type="nucleotide sequence ID" value="NZ_RBWY01000001.1"/>
</dbReference>
<reference evidence="2 3" key="1">
    <citation type="submission" date="2018-10" db="EMBL/GenBank/DDBJ databases">
        <title>Genomic Encyclopedia of Type Strains, Phase IV (KMG-IV): sequencing the most valuable type-strain genomes for metagenomic binning, comparative biology and taxonomic classification.</title>
        <authorList>
            <person name="Goeker M."/>
        </authorList>
    </citation>
    <scope>NUCLEOTIDE SEQUENCE [LARGE SCALE GENOMIC DNA]</scope>
    <source>
        <strain evidence="2 3">DSM 22228</strain>
    </source>
</reference>
<dbReference type="OrthoDB" id="6872689at2"/>
<evidence type="ECO:0000313" key="3">
    <source>
        <dbReference type="Proteomes" id="UP000278542"/>
    </source>
</evidence>
<evidence type="ECO:0000259" key="1">
    <source>
        <dbReference type="Pfam" id="PF09356"/>
    </source>
</evidence>